<reference evidence="1" key="1">
    <citation type="submission" date="2022-06" db="EMBL/GenBank/DDBJ databases">
        <title>Sphingomonas sp. nov. isolated from rhizosphere soil of tomato.</title>
        <authorList>
            <person name="Dong H."/>
            <person name="Gao R."/>
        </authorList>
    </citation>
    <scope>NUCLEOTIDE SEQUENCE</scope>
    <source>
        <strain evidence="1">MMSM24</strain>
    </source>
</reference>
<sequence>MQDNCAACDMPLDEARRSVTIGGTVVEVCCEQCAIALREATASVERDGV</sequence>
<evidence type="ECO:0000313" key="1">
    <source>
        <dbReference type="EMBL" id="MCW6536683.1"/>
    </source>
</evidence>
<accession>A0AA41ZJ63</accession>
<gene>
    <name evidence="1" type="ORF">NEE01_18040</name>
</gene>
<dbReference type="AlphaFoldDB" id="A0AA41ZJ63"/>
<name>A0AA41ZJ63_9SPHN</name>
<evidence type="ECO:0008006" key="3">
    <source>
        <dbReference type="Google" id="ProtNLM"/>
    </source>
</evidence>
<protein>
    <recommendedName>
        <fullName evidence="3">Metal-binding protein</fullName>
    </recommendedName>
</protein>
<proteinExistence type="predicted"/>
<dbReference type="RefSeq" id="WP_179511200.1">
    <property type="nucleotide sequence ID" value="NZ_JANFAV010000015.1"/>
</dbReference>
<organism evidence="1 2">
    <name type="scientific">Sphingomonas lycopersici</name>
    <dbReference type="NCBI Taxonomy" id="2951807"/>
    <lineage>
        <taxon>Bacteria</taxon>
        <taxon>Pseudomonadati</taxon>
        <taxon>Pseudomonadota</taxon>
        <taxon>Alphaproteobacteria</taxon>
        <taxon>Sphingomonadales</taxon>
        <taxon>Sphingomonadaceae</taxon>
        <taxon>Sphingomonas</taxon>
    </lineage>
</organism>
<evidence type="ECO:0000313" key="2">
    <source>
        <dbReference type="Proteomes" id="UP001165565"/>
    </source>
</evidence>
<keyword evidence="2" id="KW-1185">Reference proteome</keyword>
<dbReference type="EMBL" id="JANFAV010000015">
    <property type="protein sequence ID" value="MCW6536683.1"/>
    <property type="molecule type" value="Genomic_DNA"/>
</dbReference>
<comment type="caution">
    <text evidence="1">The sequence shown here is derived from an EMBL/GenBank/DDBJ whole genome shotgun (WGS) entry which is preliminary data.</text>
</comment>
<dbReference type="Proteomes" id="UP001165565">
    <property type="component" value="Unassembled WGS sequence"/>
</dbReference>